<feature type="transmembrane region" description="Helical" evidence="9">
    <location>
        <begin position="104"/>
        <end position="124"/>
    </location>
</feature>
<accession>A0ABW1HNK6</accession>
<evidence type="ECO:0000256" key="6">
    <source>
        <dbReference type="ARBA" id="ARBA00022777"/>
    </source>
</evidence>
<feature type="transmembrane region" description="Helical" evidence="9">
    <location>
        <begin position="517"/>
        <end position="538"/>
    </location>
</feature>
<proteinExistence type="predicted"/>
<dbReference type="InterPro" id="IPR011712">
    <property type="entry name" value="Sig_transdc_His_kin_sub3_dim/P"/>
</dbReference>
<feature type="transmembrane region" description="Helical" evidence="9">
    <location>
        <begin position="12"/>
        <end position="28"/>
    </location>
</feature>
<keyword evidence="9" id="KW-1133">Transmembrane helix</keyword>
<dbReference type="CDD" id="cd16917">
    <property type="entry name" value="HATPase_UhpB-NarQ-NarX-like"/>
    <property type="match status" value="1"/>
</dbReference>
<comment type="catalytic activity">
    <reaction evidence="1">
        <text>ATP + protein L-histidine = ADP + protein N-phospho-L-histidine.</text>
        <dbReference type="EC" id="2.7.13.3"/>
    </reaction>
</comment>
<evidence type="ECO:0000256" key="2">
    <source>
        <dbReference type="ARBA" id="ARBA00012438"/>
    </source>
</evidence>
<dbReference type="Pfam" id="PF07730">
    <property type="entry name" value="HisKA_3"/>
    <property type="match status" value="1"/>
</dbReference>
<feature type="transmembrane region" description="Helical" evidence="9">
    <location>
        <begin position="64"/>
        <end position="92"/>
    </location>
</feature>
<keyword evidence="4" id="KW-0808">Transferase</keyword>
<dbReference type="Proteomes" id="UP001596207">
    <property type="component" value="Unassembled WGS sequence"/>
</dbReference>
<dbReference type="Gene3D" id="1.20.5.1930">
    <property type="match status" value="1"/>
</dbReference>
<sequence length="731" mass="75760">MGQWASAWRDVRVPAVVVVAQVLWWPLRPWWFGVALDARSLPGVCAVAVVAFGALLYRRRAPELALLCAVLATALSGGLATVAVAGPVAVVLTSYALVVHRTAVVSAGGVATAVFGLAVAAAFHGASLRAAAGAALLLSAVGGATWAVGRLRRRIHSDRDAAAAFRAASDGLAPFAVAEERRRLATELHDVAAHRLTAIVVSAGAALRLANPALREGAVEHAVNAGRQVVEDLDRLVVLAEPDHDETDIVAVDALVAQHPVARYEHTTAALPPAVTALVYRIVREALTNMMRYAEGAATTVRITAGDGWVSVEVLDDGGAPAAGDLGAGRGLAGLRTRVEAAGGSLQAGPAGSGWRVHARLPTRSDPAPGTPTLAAAGGAIRDRALVVLALGLSTGAVLMPSADDPDPLAAPVPAMLLVALLTLHALPLAWRRLAPGPALGAALSILLAWLGCTAAGWTRRDPAETFLWCWWVELALVYAVGAYRPANRSGLGAPLAVAAVGGAVLGAGTGVTGNRVAAAAVLAVLLAVPLITTWVAGRLVATRRSRQAVAETREREALLRRAEGAARNERLRIADGLRRSAREHAVSVVAAAEAGRLDEVAVQARAGLHALRELLHGLPADSPDLPPAVAALADLAARRRSSLRYIGAPRPLPAPLEVVAHRAGAVLITDGAAVVVTYTDDGLGMEVRRRPPVGRDLVRSLRHMMDAAGGSVTLDTDRTMVRFWLPEALR</sequence>
<evidence type="ECO:0000256" key="1">
    <source>
        <dbReference type="ARBA" id="ARBA00000085"/>
    </source>
</evidence>
<evidence type="ECO:0000313" key="13">
    <source>
        <dbReference type="Proteomes" id="UP001596207"/>
    </source>
</evidence>
<feature type="transmembrane region" description="Helical" evidence="9">
    <location>
        <begin position="466"/>
        <end position="484"/>
    </location>
</feature>
<feature type="transmembrane region" description="Helical" evidence="9">
    <location>
        <begin position="130"/>
        <end position="149"/>
    </location>
</feature>
<feature type="domain" description="Histidine kinase/HSP90-like ATPase" evidence="10">
    <location>
        <begin position="278"/>
        <end position="363"/>
    </location>
</feature>
<evidence type="ECO:0000256" key="7">
    <source>
        <dbReference type="ARBA" id="ARBA00022840"/>
    </source>
</evidence>
<feature type="domain" description="Signal transduction histidine kinase subgroup 3 dimerisation and phosphoacceptor" evidence="11">
    <location>
        <begin position="180"/>
        <end position="235"/>
    </location>
</feature>
<evidence type="ECO:0000259" key="11">
    <source>
        <dbReference type="Pfam" id="PF07730"/>
    </source>
</evidence>
<feature type="transmembrane region" description="Helical" evidence="9">
    <location>
        <begin position="491"/>
        <end position="511"/>
    </location>
</feature>
<gene>
    <name evidence="12" type="ORF">ACFPZ4_16650</name>
</gene>
<keyword evidence="5" id="KW-0547">Nucleotide-binding</keyword>
<feature type="transmembrane region" description="Helical" evidence="9">
    <location>
        <begin position="439"/>
        <end position="460"/>
    </location>
</feature>
<evidence type="ECO:0000256" key="8">
    <source>
        <dbReference type="ARBA" id="ARBA00023012"/>
    </source>
</evidence>
<dbReference type="InterPro" id="IPR003594">
    <property type="entry name" value="HATPase_dom"/>
</dbReference>
<evidence type="ECO:0000256" key="4">
    <source>
        <dbReference type="ARBA" id="ARBA00022679"/>
    </source>
</evidence>
<reference evidence="13" key="1">
    <citation type="journal article" date="2019" name="Int. J. Syst. Evol. Microbiol.">
        <title>The Global Catalogue of Microorganisms (GCM) 10K type strain sequencing project: providing services to taxonomists for standard genome sequencing and annotation.</title>
        <authorList>
            <consortium name="The Broad Institute Genomics Platform"/>
            <consortium name="The Broad Institute Genome Sequencing Center for Infectious Disease"/>
            <person name="Wu L."/>
            <person name="Ma J."/>
        </authorList>
    </citation>
    <scope>NUCLEOTIDE SEQUENCE [LARGE SCALE GENOMIC DNA]</scope>
    <source>
        <strain evidence="13">CGMCC 4.7173</strain>
    </source>
</reference>
<dbReference type="RefSeq" id="WP_353901044.1">
    <property type="nucleotide sequence ID" value="NZ_CP158970.1"/>
</dbReference>
<dbReference type="GO" id="GO:0005524">
    <property type="term" value="F:ATP binding"/>
    <property type="evidence" value="ECO:0007669"/>
    <property type="project" value="UniProtKB-KW"/>
</dbReference>
<keyword evidence="9" id="KW-0812">Transmembrane</keyword>
<dbReference type="SUPFAM" id="SSF55874">
    <property type="entry name" value="ATPase domain of HSP90 chaperone/DNA topoisomerase II/histidine kinase"/>
    <property type="match status" value="1"/>
</dbReference>
<keyword evidence="8" id="KW-0902">Two-component regulatory system</keyword>
<evidence type="ECO:0000256" key="9">
    <source>
        <dbReference type="SAM" id="Phobius"/>
    </source>
</evidence>
<dbReference type="Gene3D" id="3.30.565.10">
    <property type="entry name" value="Histidine kinase-like ATPase, C-terminal domain"/>
    <property type="match status" value="1"/>
</dbReference>
<dbReference type="PANTHER" id="PTHR24421">
    <property type="entry name" value="NITRATE/NITRITE SENSOR PROTEIN NARX-RELATED"/>
    <property type="match status" value="1"/>
</dbReference>
<keyword evidence="9" id="KW-0472">Membrane</keyword>
<feature type="transmembrane region" description="Helical" evidence="9">
    <location>
        <begin position="40"/>
        <end position="58"/>
    </location>
</feature>
<evidence type="ECO:0000256" key="5">
    <source>
        <dbReference type="ARBA" id="ARBA00022741"/>
    </source>
</evidence>
<dbReference type="InterPro" id="IPR050482">
    <property type="entry name" value="Sensor_HK_TwoCompSys"/>
</dbReference>
<dbReference type="PANTHER" id="PTHR24421:SF10">
    <property type="entry name" value="NITRATE_NITRITE SENSOR PROTEIN NARQ"/>
    <property type="match status" value="1"/>
</dbReference>
<keyword evidence="6" id="KW-0418">Kinase</keyword>
<dbReference type="EC" id="2.7.13.3" evidence="2"/>
<name>A0ABW1HNK6_9ACTN</name>
<keyword evidence="13" id="KW-1185">Reference proteome</keyword>
<feature type="transmembrane region" description="Helical" evidence="9">
    <location>
        <begin position="409"/>
        <end position="427"/>
    </location>
</feature>
<keyword evidence="7 12" id="KW-0067">ATP-binding</keyword>
<organism evidence="12 13">
    <name type="scientific">Micromonospora harpali</name>
    <dbReference type="NCBI Taxonomy" id="1490225"/>
    <lineage>
        <taxon>Bacteria</taxon>
        <taxon>Bacillati</taxon>
        <taxon>Actinomycetota</taxon>
        <taxon>Actinomycetes</taxon>
        <taxon>Micromonosporales</taxon>
        <taxon>Micromonosporaceae</taxon>
        <taxon>Micromonospora</taxon>
    </lineage>
</organism>
<dbReference type="InterPro" id="IPR036890">
    <property type="entry name" value="HATPase_C_sf"/>
</dbReference>
<evidence type="ECO:0000259" key="10">
    <source>
        <dbReference type="Pfam" id="PF02518"/>
    </source>
</evidence>
<protein>
    <recommendedName>
        <fullName evidence="2">histidine kinase</fullName>
        <ecNumber evidence="2">2.7.13.3</ecNumber>
    </recommendedName>
</protein>
<evidence type="ECO:0000256" key="3">
    <source>
        <dbReference type="ARBA" id="ARBA00022553"/>
    </source>
</evidence>
<comment type="caution">
    <text evidence="12">The sequence shown here is derived from an EMBL/GenBank/DDBJ whole genome shotgun (WGS) entry which is preliminary data.</text>
</comment>
<evidence type="ECO:0000313" key="12">
    <source>
        <dbReference type="EMBL" id="MFC5943101.1"/>
    </source>
</evidence>
<dbReference type="Pfam" id="PF02518">
    <property type="entry name" value="HATPase_c"/>
    <property type="match status" value="1"/>
</dbReference>
<dbReference type="EMBL" id="JBHSQQ010000094">
    <property type="protein sequence ID" value="MFC5943101.1"/>
    <property type="molecule type" value="Genomic_DNA"/>
</dbReference>
<keyword evidence="3" id="KW-0597">Phosphoprotein</keyword>